<evidence type="ECO:0000313" key="1">
    <source>
        <dbReference type="EMBL" id="CEP19615.1"/>
    </source>
</evidence>
<dbReference type="AlphaFoldDB" id="A0A0B7NVN3"/>
<reference evidence="1 2" key="1">
    <citation type="submission" date="2014-09" db="EMBL/GenBank/DDBJ databases">
        <authorList>
            <person name="Ellenberger Sabrina"/>
        </authorList>
    </citation>
    <scope>NUCLEOTIDE SEQUENCE [LARGE SCALE GENOMIC DNA]</scope>
    <source>
        <strain evidence="1 2">CBS 412.66</strain>
    </source>
</reference>
<gene>
    <name evidence="1" type="primary">PARPA_13931.1 scaffold 47512</name>
</gene>
<dbReference type="Proteomes" id="UP000054107">
    <property type="component" value="Unassembled WGS sequence"/>
</dbReference>
<sequence>MATFYDLLNCILILDADALKFEGRRNRQQRVHNAEPSVFAMQNIEGVRELSTIETNAEDKDEVDQCWRFGEQTTDARLSRPEEAFHGCCSVRIPRGSNLARYFVAFLPINHIESVVILPLICIL</sequence>
<protein>
    <submittedName>
        <fullName evidence="1">Uncharacterized protein</fullName>
    </submittedName>
</protein>
<name>A0A0B7NVN3_9FUNG</name>
<dbReference type="OrthoDB" id="10565130at2759"/>
<keyword evidence="2" id="KW-1185">Reference proteome</keyword>
<evidence type="ECO:0000313" key="2">
    <source>
        <dbReference type="Proteomes" id="UP000054107"/>
    </source>
</evidence>
<accession>A0A0B7NVN3</accession>
<proteinExistence type="predicted"/>
<dbReference type="EMBL" id="LN734064">
    <property type="protein sequence ID" value="CEP19615.1"/>
    <property type="molecule type" value="Genomic_DNA"/>
</dbReference>
<organism evidence="1 2">
    <name type="scientific">Parasitella parasitica</name>
    <dbReference type="NCBI Taxonomy" id="35722"/>
    <lineage>
        <taxon>Eukaryota</taxon>
        <taxon>Fungi</taxon>
        <taxon>Fungi incertae sedis</taxon>
        <taxon>Mucoromycota</taxon>
        <taxon>Mucoromycotina</taxon>
        <taxon>Mucoromycetes</taxon>
        <taxon>Mucorales</taxon>
        <taxon>Mucorineae</taxon>
        <taxon>Mucoraceae</taxon>
        <taxon>Parasitella</taxon>
    </lineage>
</organism>